<keyword evidence="11" id="KW-0150">Chloroplast</keyword>
<dbReference type="SMART" id="SM00662">
    <property type="entry name" value="RPOLD"/>
    <property type="match status" value="1"/>
</dbReference>
<protein>
    <recommendedName>
        <fullName evidence="3">DNA-directed RNA polymerase</fullName>
        <ecNumber evidence="3">2.7.7.6</ecNumber>
    </recommendedName>
    <alternativeName>
        <fullName evidence="8">Plastid-encoded RNA polymerase subunit alpha</fullName>
    </alternativeName>
</protein>
<keyword evidence="4" id="KW-0240">DNA-directed RNA polymerase</keyword>
<dbReference type="Gene3D" id="3.30.1360.10">
    <property type="entry name" value="RNA polymerase, RBP11-like subunit"/>
    <property type="match status" value="2"/>
</dbReference>
<evidence type="ECO:0000259" key="10">
    <source>
        <dbReference type="SMART" id="SM00662"/>
    </source>
</evidence>
<dbReference type="SUPFAM" id="SSF56553">
    <property type="entry name" value="Insert subdomain of RNA polymerase alpha subunit"/>
    <property type="match status" value="1"/>
</dbReference>
<evidence type="ECO:0000256" key="2">
    <source>
        <dbReference type="ARBA" id="ARBA00007123"/>
    </source>
</evidence>
<dbReference type="CDD" id="cd06928">
    <property type="entry name" value="RNAP_alpha_NTD"/>
    <property type="match status" value="1"/>
</dbReference>
<evidence type="ECO:0000256" key="5">
    <source>
        <dbReference type="ARBA" id="ARBA00022679"/>
    </source>
</evidence>
<dbReference type="SUPFAM" id="SSF47789">
    <property type="entry name" value="C-terminal domain of RNA polymerase alpha subunit"/>
    <property type="match status" value="1"/>
</dbReference>
<dbReference type="InterPro" id="IPR011262">
    <property type="entry name" value="DNA-dir_RNA_pol_insert"/>
</dbReference>
<dbReference type="EMBL" id="KT624841">
    <property type="protein sequence ID" value="ALO21074.1"/>
    <property type="molecule type" value="Genomic_DNA"/>
</dbReference>
<reference evidence="11" key="1">
    <citation type="journal article" date="2015" name="BMC Evol. Biol.">
        <title>Chloroplast phylogenomic analysis of chlorophyte green algae identifies a novel lineage sister to the Sphaeropleales (Chlorophyceae).</title>
        <authorList>
            <person name="Lemieux C."/>
            <person name="Vincent A.T."/>
            <person name="Labarre A."/>
            <person name="Otis C."/>
            <person name="Turmel M."/>
        </authorList>
    </citation>
    <scope>NUCLEOTIDE SEQUENCE</scope>
</reference>
<name>A0A0S2IBV5_9CHLO</name>
<accession>A0A0S2IBV5</accession>
<evidence type="ECO:0000256" key="8">
    <source>
        <dbReference type="ARBA" id="ARBA00031776"/>
    </source>
</evidence>
<evidence type="ECO:0000256" key="6">
    <source>
        <dbReference type="ARBA" id="ARBA00022695"/>
    </source>
</evidence>
<sequence length="616" mass="69938">MAPASQREAGATGVRSAAEKERQYLCKFCFSSFSKRKSKIFTIRATKKKNSTFFQLSASQIIEKNKSLNYEVSKALAIKNKYNFFISCSKSRIETNRCFYGSFHLGPFDPGQSITIANSLRRTLLSELKGIAITAVEIEGALHEYSNLPGIRDSILEILLNLKEIVLKKSDIINAAPFSSLNFSSSNKEIKLVNSSKDLEDSVSSSQKKKPELIFILPKTMGEAQDSDEKINKKKLIKSFRESIKYKKTQIGYLRARGPGIVKACDLKLPPFIQCVDPDQYIATLSEDGILNMKFFINEGKNYYINTPSKTLDLTEIKKRRILIKKLLTINEASSSLSRPQVSNKNVDNLDLKNNNIVPSSKPSYKTIFASSNILKIDAIFMPVTKVNYIIESNEQFNDILGEEMNNRKFEKLNSDNFKMKNLKTAQTKIDFKHNIILEIWTNGSITPKKALYESIKNLLNVFVNLQKVQFMSFAHTKYKLAAKQPTASLSEKNYEKILNFSTLKKPKNFIKNMSSLSPISLFPSQFSQTSLDLPSLTEEGKDQKKENSFVDVKKMDLKTLNLSLRSYNSLKRLNINTIGQLLNFSKTELMTSRNFGNICFQEIKKKLESVLKTMS</sequence>
<dbReference type="InterPro" id="IPR036603">
    <property type="entry name" value="RBP11-like"/>
</dbReference>
<keyword evidence="7" id="KW-0804">Transcription</keyword>
<feature type="domain" description="DNA-directed RNA polymerase RpoA/D/Rpb3-type" evidence="10">
    <location>
        <begin position="100"/>
        <end position="466"/>
    </location>
</feature>
<organism evidence="11">
    <name type="scientific">Lobochlamys segnis</name>
    <dbReference type="NCBI Taxonomy" id="52035"/>
    <lineage>
        <taxon>Eukaryota</taxon>
        <taxon>Viridiplantae</taxon>
        <taxon>Chlorophyta</taxon>
        <taxon>core chlorophytes</taxon>
        <taxon>Chlorophyceae</taxon>
        <taxon>CS clade</taxon>
        <taxon>Chlamydomonadales</taxon>
        <taxon>Chlamydomonadaceae</taxon>
        <taxon>Lobochlamys</taxon>
    </lineage>
</organism>
<dbReference type="Gene3D" id="1.10.150.20">
    <property type="entry name" value="5' to 3' exonuclease, C-terminal subdomain"/>
    <property type="match status" value="1"/>
</dbReference>
<comment type="catalytic activity">
    <reaction evidence="9">
        <text>RNA(n) + a ribonucleoside 5'-triphosphate = RNA(n+1) + diphosphate</text>
        <dbReference type="Rhea" id="RHEA:21248"/>
        <dbReference type="Rhea" id="RHEA-COMP:14527"/>
        <dbReference type="Rhea" id="RHEA-COMP:17342"/>
        <dbReference type="ChEBI" id="CHEBI:33019"/>
        <dbReference type="ChEBI" id="CHEBI:61557"/>
        <dbReference type="ChEBI" id="CHEBI:140395"/>
        <dbReference type="EC" id="2.7.7.6"/>
    </reaction>
</comment>
<evidence type="ECO:0000256" key="9">
    <source>
        <dbReference type="ARBA" id="ARBA00048552"/>
    </source>
</evidence>
<gene>
    <name evidence="11" type="primary">rpoA</name>
</gene>
<evidence type="ECO:0000256" key="7">
    <source>
        <dbReference type="ARBA" id="ARBA00023163"/>
    </source>
</evidence>
<dbReference type="AlphaFoldDB" id="A0A0S2IBV5"/>
<keyword evidence="11" id="KW-0934">Plastid</keyword>
<dbReference type="GO" id="GO:0003677">
    <property type="term" value="F:DNA binding"/>
    <property type="evidence" value="ECO:0007669"/>
    <property type="project" value="InterPro"/>
</dbReference>
<geneLocation type="chloroplast" evidence="11"/>
<keyword evidence="6" id="KW-0548">Nucleotidyltransferase</keyword>
<dbReference type="EC" id="2.7.7.6" evidence="3"/>
<dbReference type="InterPro" id="IPR011263">
    <property type="entry name" value="DNA-dir_RNA_pol_RpoA/D/Rpb3"/>
</dbReference>
<comment type="function">
    <text evidence="1">DNA-dependent RNA polymerase catalyzes the transcription of DNA into RNA using the four ribonucleoside triphosphates as substrates.</text>
</comment>
<dbReference type="GO" id="GO:0000428">
    <property type="term" value="C:DNA-directed RNA polymerase complex"/>
    <property type="evidence" value="ECO:0007669"/>
    <property type="project" value="UniProtKB-KW"/>
</dbReference>
<dbReference type="Pfam" id="PF01000">
    <property type="entry name" value="RNA_pol_A_bac"/>
    <property type="match status" value="1"/>
</dbReference>
<dbReference type="SUPFAM" id="SSF55257">
    <property type="entry name" value="RBP11-like subunits of RNA polymerase"/>
    <property type="match status" value="1"/>
</dbReference>
<dbReference type="GO" id="GO:0005737">
    <property type="term" value="C:cytoplasm"/>
    <property type="evidence" value="ECO:0007669"/>
    <property type="project" value="UniProtKB-ARBA"/>
</dbReference>
<dbReference type="GO" id="GO:0003899">
    <property type="term" value="F:DNA-directed RNA polymerase activity"/>
    <property type="evidence" value="ECO:0007669"/>
    <property type="project" value="UniProtKB-EC"/>
</dbReference>
<evidence type="ECO:0000256" key="1">
    <source>
        <dbReference type="ARBA" id="ARBA00004026"/>
    </source>
</evidence>
<dbReference type="Gene3D" id="2.170.120.12">
    <property type="entry name" value="DNA-directed RNA polymerase, insert domain"/>
    <property type="match status" value="2"/>
</dbReference>
<dbReference type="Pfam" id="PF01193">
    <property type="entry name" value="RNA_pol_L"/>
    <property type="match status" value="1"/>
</dbReference>
<dbReference type="GO" id="GO:0006351">
    <property type="term" value="P:DNA-templated transcription"/>
    <property type="evidence" value="ECO:0007669"/>
    <property type="project" value="InterPro"/>
</dbReference>
<evidence type="ECO:0000256" key="3">
    <source>
        <dbReference type="ARBA" id="ARBA00012418"/>
    </source>
</evidence>
<proteinExistence type="inferred from homology"/>
<evidence type="ECO:0000313" key="11">
    <source>
        <dbReference type="EMBL" id="ALO21074.1"/>
    </source>
</evidence>
<comment type="similarity">
    <text evidence="2">Belongs to the RNA polymerase alpha chain family.</text>
</comment>
<keyword evidence="5" id="KW-0808">Transferase</keyword>
<dbReference type="Pfam" id="PF03118">
    <property type="entry name" value="RNA_pol_A_CTD"/>
    <property type="match status" value="1"/>
</dbReference>
<dbReference type="GO" id="GO:0046983">
    <property type="term" value="F:protein dimerization activity"/>
    <property type="evidence" value="ECO:0007669"/>
    <property type="project" value="InterPro"/>
</dbReference>
<dbReference type="InterPro" id="IPR036643">
    <property type="entry name" value="RNApol_insert_sf"/>
</dbReference>
<dbReference type="InterPro" id="IPR011260">
    <property type="entry name" value="RNAP_asu_C"/>
</dbReference>
<evidence type="ECO:0000256" key="4">
    <source>
        <dbReference type="ARBA" id="ARBA00022478"/>
    </source>
</evidence>